<dbReference type="RefSeq" id="WP_192819235.1">
    <property type="nucleotide sequence ID" value="NZ_CP062310.1"/>
</dbReference>
<dbReference type="AlphaFoldDB" id="A0A7L9FJS2"/>
<organism evidence="1 2">
    <name type="scientific">Infirmifilum lucidum</name>
    <dbReference type="NCBI Taxonomy" id="2776706"/>
    <lineage>
        <taxon>Archaea</taxon>
        <taxon>Thermoproteota</taxon>
        <taxon>Thermoprotei</taxon>
        <taxon>Thermofilales</taxon>
        <taxon>Thermofilaceae</taxon>
        <taxon>Infirmifilum</taxon>
    </lineage>
</organism>
<protein>
    <recommendedName>
        <fullName evidence="3">CopG family transcriptional regulator</fullName>
    </recommendedName>
</protein>
<accession>A0A7L9FJS2</accession>
<keyword evidence="2" id="KW-1185">Reference proteome</keyword>
<name>A0A7L9FJS2_9CREN</name>
<dbReference type="KEGG" id="thel:IG193_02020"/>
<proteinExistence type="predicted"/>
<dbReference type="Proteomes" id="UP000594121">
    <property type="component" value="Chromosome"/>
</dbReference>
<reference evidence="1 2" key="1">
    <citation type="submission" date="2020-10" db="EMBL/GenBank/DDBJ databases">
        <title>Thermofilum lucidum 3507LT sp. nov. a novel member of Thermofilaceae family isolated from Chile hot spring, and proposal of description order Thermofilales.</title>
        <authorList>
            <person name="Zayulina K.S."/>
            <person name="Elcheninov A.G."/>
            <person name="Toshchakov S.V."/>
            <person name="Kublanov I.V."/>
        </authorList>
    </citation>
    <scope>NUCLEOTIDE SEQUENCE [LARGE SCALE GENOMIC DNA]</scope>
    <source>
        <strain evidence="1 2">3507LT</strain>
    </source>
</reference>
<evidence type="ECO:0008006" key="3">
    <source>
        <dbReference type="Google" id="ProtNLM"/>
    </source>
</evidence>
<evidence type="ECO:0000313" key="1">
    <source>
        <dbReference type="EMBL" id="QOJ79263.1"/>
    </source>
</evidence>
<sequence length="90" mass="10175">MEVAKAKTSIYVDRELWESFKRYARSRGVEVSRLLEDVIRDELLGEALLRAVSELVSSEDYEVDFEPVEPSGLVSELVRVLRDGRSGSVS</sequence>
<evidence type="ECO:0000313" key="2">
    <source>
        <dbReference type="Proteomes" id="UP000594121"/>
    </source>
</evidence>
<gene>
    <name evidence="1" type="ORF">IG193_02020</name>
</gene>
<dbReference type="InParanoid" id="A0A7L9FJS2"/>
<dbReference type="GeneID" id="59148634"/>
<dbReference type="EMBL" id="CP062310">
    <property type="protein sequence ID" value="QOJ79263.1"/>
    <property type="molecule type" value="Genomic_DNA"/>
</dbReference>